<feature type="signal peptide" evidence="1">
    <location>
        <begin position="1"/>
        <end position="27"/>
    </location>
</feature>
<dbReference type="EMBL" id="CP041614">
    <property type="protein sequence ID" value="QDO85059.1"/>
    <property type="molecule type" value="Genomic_DNA"/>
</dbReference>
<dbReference type="Proteomes" id="UP000315947">
    <property type="component" value="Chromosome"/>
</dbReference>
<proteinExistence type="predicted"/>
<accession>A0ABX5X145</accession>
<gene>
    <name evidence="2" type="ORF">FM037_19770</name>
</gene>
<evidence type="ECO:0000256" key="1">
    <source>
        <dbReference type="SAM" id="SignalP"/>
    </source>
</evidence>
<evidence type="ECO:0000313" key="2">
    <source>
        <dbReference type="EMBL" id="QDO85059.1"/>
    </source>
</evidence>
<keyword evidence="3" id="KW-1185">Reference proteome</keyword>
<evidence type="ECO:0000313" key="3">
    <source>
        <dbReference type="Proteomes" id="UP000315947"/>
    </source>
</evidence>
<dbReference type="RefSeq" id="WP_144047405.1">
    <property type="nucleotide sequence ID" value="NZ_CP041614.1"/>
</dbReference>
<sequence length="149" mass="16863">MMKPIKLIAIFLVNASLLAITASPALAQPKLTQACQQPSPVVDIWSLEPMLTKSGVLTDSMTQTEKERAIRDYIKQKNDKYRQCQGRGKTVSSCKKPKMNVRQIETSLLNEGVIAPDTQDEQKRQLIEEYRHKTESEYRLCQLKQGAAL</sequence>
<feature type="chain" id="PRO_5046326494" evidence="1">
    <location>
        <begin position="28"/>
        <end position="149"/>
    </location>
</feature>
<organism evidence="2 3">
    <name type="scientific">Shewanella psychropiezotolerans</name>
    <dbReference type="NCBI Taxonomy" id="2593655"/>
    <lineage>
        <taxon>Bacteria</taxon>
        <taxon>Pseudomonadati</taxon>
        <taxon>Pseudomonadota</taxon>
        <taxon>Gammaproteobacteria</taxon>
        <taxon>Alteromonadales</taxon>
        <taxon>Shewanellaceae</taxon>
        <taxon>Shewanella</taxon>
    </lineage>
</organism>
<keyword evidence="1" id="KW-0732">Signal</keyword>
<reference evidence="2 3" key="1">
    <citation type="submission" date="2019-07" db="EMBL/GenBank/DDBJ databases">
        <title>Shewanella sp. YLB-06 whole genomic sequence.</title>
        <authorList>
            <person name="Yu L."/>
        </authorList>
    </citation>
    <scope>NUCLEOTIDE SEQUENCE [LARGE SCALE GENOMIC DNA]</scope>
    <source>
        <strain evidence="2 3">YLB-06</strain>
    </source>
</reference>
<protein>
    <submittedName>
        <fullName evidence="2">Uncharacterized protein</fullName>
    </submittedName>
</protein>
<name>A0ABX5X145_9GAMM</name>